<proteinExistence type="inferred from homology"/>
<accession>A0A250KZC8</accession>
<dbReference type="EMBL" id="AP017928">
    <property type="protein sequence ID" value="BBA36844.1"/>
    <property type="molecule type" value="Genomic_DNA"/>
</dbReference>
<comment type="catalytic activity">
    <reaction evidence="1">
        <text>a ribonucleoside 5'-phosphate + H2O = a ribonucleoside + phosphate</text>
        <dbReference type="Rhea" id="RHEA:12484"/>
        <dbReference type="ChEBI" id="CHEBI:15377"/>
        <dbReference type="ChEBI" id="CHEBI:18254"/>
        <dbReference type="ChEBI" id="CHEBI:43474"/>
        <dbReference type="ChEBI" id="CHEBI:58043"/>
        <dbReference type="EC" id="3.1.3.5"/>
    </reaction>
</comment>
<evidence type="ECO:0000256" key="2">
    <source>
        <dbReference type="ARBA" id="ARBA00011062"/>
    </source>
</evidence>
<dbReference type="InterPro" id="IPR030048">
    <property type="entry name" value="SurE"/>
</dbReference>
<gene>
    <name evidence="7" type="ORF">sS8_4921</name>
</gene>
<dbReference type="SUPFAM" id="SSF64167">
    <property type="entry name" value="SurE-like"/>
    <property type="match status" value="1"/>
</dbReference>
<dbReference type="GO" id="GO:0008253">
    <property type="term" value="F:5'-nucleotidase activity"/>
    <property type="evidence" value="ECO:0007669"/>
    <property type="project" value="UniProtKB-EC"/>
</dbReference>
<dbReference type="PANTHER" id="PTHR30457">
    <property type="entry name" value="5'-NUCLEOTIDASE SURE"/>
    <property type="match status" value="1"/>
</dbReference>
<dbReference type="Pfam" id="PF01975">
    <property type="entry name" value="SurE"/>
    <property type="match status" value="1"/>
</dbReference>
<dbReference type="PANTHER" id="PTHR30457:SF0">
    <property type="entry name" value="PHOSPHATASE, PUTATIVE (AFU_ORTHOLOGUE AFUA_4G01070)-RELATED"/>
    <property type="match status" value="1"/>
</dbReference>
<keyword evidence="5" id="KW-0378">Hydrolase</keyword>
<comment type="similarity">
    <text evidence="2">Belongs to the SurE nucleotidase family.</text>
</comment>
<dbReference type="AlphaFoldDB" id="A0A250KZC8"/>
<keyword evidence="8" id="KW-1185">Reference proteome</keyword>
<dbReference type="GO" id="GO:0046872">
    <property type="term" value="F:metal ion binding"/>
    <property type="evidence" value="ECO:0007669"/>
    <property type="project" value="UniProtKB-KW"/>
</dbReference>
<dbReference type="RefSeq" id="WP_119631953.1">
    <property type="nucleotide sequence ID" value="NZ_AP017928.1"/>
</dbReference>
<dbReference type="InterPro" id="IPR002828">
    <property type="entry name" value="SurE-like_Pase/nucleotidase"/>
</dbReference>
<feature type="domain" description="Survival protein SurE-like phosphatase/nucleotidase" evidence="6">
    <location>
        <begin position="60"/>
        <end position="273"/>
    </location>
</feature>
<evidence type="ECO:0000313" key="8">
    <source>
        <dbReference type="Proteomes" id="UP000266313"/>
    </source>
</evidence>
<keyword evidence="4" id="KW-0479">Metal-binding</keyword>
<evidence type="ECO:0000256" key="1">
    <source>
        <dbReference type="ARBA" id="ARBA00000815"/>
    </source>
</evidence>
<organism evidence="7 8">
    <name type="scientific">Methylocaldum marinum</name>
    <dbReference type="NCBI Taxonomy" id="1432792"/>
    <lineage>
        <taxon>Bacteria</taxon>
        <taxon>Pseudomonadati</taxon>
        <taxon>Pseudomonadota</taxon>
        <taxon>Gammaproteobacteria</taxon>
        <taxon>Methylococcales</taxon>
        <taxon>Methylococcaceae</taxon>
        <taxon>Methylocaldum</taxon>
    </lineage>
</organism>
<dbReference type="Proteomes" id="UP000266313">
    <property type="component" value="Chromosome"/>
</dbReference>
<evidence type="ECO:0000313" key="7">
    <source>
        <dbReference type="EMBL" id="BBA36844.1"/>
    </source>
</evidence>
<evidence type="ECO:0000256" key="5">
    <source>
        <dbReference type="ARBA" id="ARBA00022801"/>
    </source>
</evidence>
<evidence type="ECO:0000259" key="6">
    <source>
        <dbReference type="Pfam" id="PF01975"/>
    </source>
</evidence>
<evidence type="ECO:0000256" key="4">
    <source>
        <dbReference type="ARBA" id="ARBA00022723"/>
    </source>
</evidence>
<dbReference type="Gene3D" id="3.40.1210.10">
    <property type="entry name" value="Survival protein SurE-like phosphatase/nucleotidase"/>
    <property type="match status" value="1"/>
</dbReference>
<name>A0A250KZC8_9GAMM</name>
<reference evidence="7 8" key="1">
    <citation type="submission" date="2016-12" db="EMBL/GenBank/DDBJ databases">
        <title>Genome sequencing of Methylocaldum marinum.</title>
        <authorList>
            <person name="Takeuchi M."/>
            <person name="Kamagata Y."/>
            <person name="Hiraoka S."/>
            <person name="Oshima K."/>
            <person name="Hattori M."/>
            <person name="Iwasaki W."/>
        </authorList>
    </citation>
    <scope>NUCLEOTIDE SEQUENCE [LARGE SCALE GENOMIC DNA]</scope>
    <source>
        <strain evidence="7 8">S8</strain>
    </source>
</reference>
<protein>
    <recommendedName>
        <fullName evidence="3">5'-nucleotidase</fullName>
        <ecNumber evidence="3">3.1.3.5</ecNumber>
    </recommendedName>
</protein>
<evidence type="ECO:0000256" key="3">
    <source>
        <dbReference type="ARBA" id="ARBA00012643"/>
    </source>
</evidence>
<dbReference type="EC" id="3.1.3.5" evidence="3"/>
<dbReference type="KEGG" id="mmai:sS8_4921"/>
<dbReference type="InterPro" id="IPR036523">
    <property type="entry name" value="SurE-like_sf"/>
</dbReference>
<sequence>MRPNDLKEALIKSFDRLRTGLSSHERNPLDQSFLKHRGIVAAAFAALLLVSSPGVRALTIALSDDDGWDAIGIQAAKRALAAAGHTVVLAGPLNEQSGSSAAINLTDLRITKRRDDEGALEYSVAIGDGTEGAEPATSALVAMDIARQSTGRLPDLLVSGINVGANIGAATQFSGTVGAAIAALSPMFNGAVPAIAISTDPLCGESTPDCKTANEAHFARVADFLVGVITRLERKAGSLDGEKGLLPQGIGLNINYPPLPEPAGVRVTRQGRTVTFADDLVVSYAADTVTINIGCHEPCADVPAGTTLRGGITKIVPDETPEFPGADTTWYERGYITIVPITPDYTADAPSAFSLGIDIKDGLGRR</sequence>
<dbReference type="OrthoDB" id="9780815at2"/>